<evidence type="ECO:0000313" key="11">
    <source>
        <dbReference type="Proteomes" id="UP000054560"/>
    </source>
</evidence>
<comment type="catalytic activity">
    <reaction evidence="8">
        <text>fluoride(in) = fluoride(out)</text>
        <dbReference type="Rhea" id="RHEA:76159"/>
        <dbReference type="ChEBI" id="CHEBI:17051"/>
    </reaction>
    <physiologicalReaction direction="left-to-right" evidence="8">
        <dbReference type="Rhea" id="RHEA:76160"/>
    </physiologicalReaction>
</comment>
<keyword evidence="6 9" id="KW-0472">Membrane</keyword>
<keyword evidence="11" id="KW-1185">Reference proteome</keyword>
<reference evidence="10 11" key="1">
    <citation type="submission" date="2011-02" db="EMBL/GenBank/DDBJ databases">
        <title>The Genome Sequence of Sphaeroforma arctica JP610.</title>
        <authorList>
            <consortium name="The Broad Institute Genome Sequencing Platform"/>
            <person name="Russ C."/>
            <person name="Cuomo C."/>
            <person name="Young S.K."/>
            <person name="Zeng Q."/>
            <person name="Gargeya S."/>
            <person name="Alvarado L."/>
            <person name="Berlin A."/>
            <person name="Chapman S.B."/>
            <person name="Chen Z."/>
            <person name="Freedman E."/>
            <person name="Gellesch M."/>
            <person name="Goldberg J."/>
            <person name="Griggs A."/>
            <person name="Gujja S."/>
            <person name="Heilman E."/>
            <person name="Heiman D."/>
            <person name="Howarth C."/>
            <person name="Mehta T."/>
            <person name="Neiman D."/>
            <person name="Pearson M."/>
            <person name="Roberts A."/>
            <person name="Saif S."/>
            <person name="Shea T."/>
            <person name="Shenoy N."/>
            <person name="Sisk P."/>
            <person name="Stolte C."/>
            <person name="Sykes S."/>
            <person name="White J."/>
            <person name="Yandava C."/>
            <person name="Burger G."/>
            <person name="Gray M.W."/>
            <person name="Holland P.W.H."/>
            <person name="King N."/>
            <person name="Lang F.B.F."/>
            <person name="Roger A.J."/>
            <person name="Ruiz-Trillo I."/>
            <person name="Haas B."/>
            <person name="Nusbaum C."/>
            <person name="Birren B."/>
        </authorList>
    </citation>
    <scope>NUCLEOTIDE SEQUENCE [LARGE SCALE GENOMIC DNA]</scope>
    <source>
        <strain evidence="10 11">JP610</strain>
    </source>
</reference>
<feature type="transmembrane region" description="Helical" evidence="9">
    <location>
        <begin position="91"/>
        <end position="113"/>
    </location>
</feature>
<name>A0A0L0FGD3_9EUKA</name>
<dbReference type="Pfam" id="PF02537">
    <property type="entry name" value="CRCB"/>
    <property type="match status" value="2"/>
</dbReference>
<organism evidence="10 11">
    <name type="scientific">Sphaeroforma arctica JP610</name>
    <dbReference type="NCBI Taxonomy" id="667725"/>
    <lineage>
        <taxon>Eukaryota</taxon>
        <taxon>Ichthyosporea</taxon>
        <taxon>Ichthyophonida</taxon>
        <taxon>Sphaeroforma</taxon>
    </lineage>
</organism>
<evidence type="ECO:0000256" key="1">
    <source>
        <dbReference type="ARBA" id="ARBA00002598"/>
    </source>
</evidence>
<keyword evidence="5 9" id="KW-1133">Transmembrane helix</keyword>
<evidence type="ECO:0000256" key="5">
    <source>
        <dbReference type="ARBA" id="ARBA00022989"/>
    </source>
</evidence>
<evidence type="ECO:0000256" key="2">
    <source>
        <dbReference type="ARBA" id="ARBA00004651"/>
    </source>
</evidence>
<dbReference type="STRING" id="667725.A0A0L0FGD3"/>
<dbReference type="RefSeq" id="XP_014148980.1">
    <property type="nucleotide sequence ID" value="XM_014293505.1"/>
</dbReference>
<dbReference type="AlphaFoldDB" id="A0A0L0FGD3"/>
<comment type="function">
    <text evidence="1">Fluoride channel required for the rapid expulsion of cytoplasmic fluoride.</text>
</comment>
<feature type="transmembrane region" description="Helical" evidence="9">
    <location>
        <begin position="237"/>
        <end position="259"/>
    </location>
</feature>
<dbReference type="GO" id="GO:1903425">
    <property type="term" value="F:fluoride transmembrane transporter activity"/>
    <property type="evidence" value="ECO:0007669"/>
    <property type="project" value="TreeGrafter"/>
</dbReference>
<dbReference type="InterPro" id="IPR003691">
    <property type="entry name" value="FluC"/>
</dbReference>
<comment type="similarity">
    <text evidence="7">Belongs to the fluoride channel Fluc/FEX (TC 1.A.43) family.</text>
</comment>
<evidence type="ECO:0000256" key="7">
    <source>
        <dbReference type="ARBA" id="ARBA00035120"/>
    </source>
</evidence>
<proteinExistence type="inferred from homology"/>
<evidence type="ECO:0000256" key="4">
    <source>
        <dbReference type="ARBA" id="ARBA00022692"/>
    </source>
</evidence>
<sequence length="297" mass="32275">NEPTFRPCFCSGFSTYEAYWPNIVGCFLMGIVTHHKKFLIERHGLANFHLGLGTALCGCLTTFSSWNEEAALVLVSFDSNPKYSTDNASQVFTWMNIIITGYTTSFMSLLAGFHLASLSPWGNAPSGRIANSVGKRYGCLSSCGKCFKNNELVIAAVCCILATGLVVGLPVGFGLYQLTFEAVLGFFGAVLRYILGKGLNKPQFPFGTYAANILAVLVLCGFYIWQVEENNFPGKPVLNDIITGVTSGFCGSLSTVSTFMNENYGLKRSHAWRYSCASIITAQILAGLILGGYKWAQ</sequence>
<protein>
    <recommendedName>
        <fullName evidence="12">Fluoride ion transporter CrcB</fullName>
    </recommendedName>
</protein>
<evidence type="ECO:0000313" key="10">
    <source>
        <dbReference type="EMBL" id="KNC75078.1"/>
    </source>
</evidence>
<dbReference type="GO" id="GO:0005886">
    <property type="term" value="C:plasma membrane"/>
    <property type="evidence" value="ECO:0007669"/>
    <property type="project" value="UniProtKB-SubCell"/>
</dbReference>
<comment type="subcellular location">
    <subcellularLocation>
        <location evidence="2">Cell membrane</location>
        <topology evidence="2">Multi-pass membrane protein</topology>
    </subcellularLocation>
</comment>
<feature type="transmembrane region" description="Helical" evidence="9">
    <location>
        <begin position="45"/>
        <end position="66"/>
    </location>
</feature>
<dbReference type="PANTHER" id="PTHR28259:SF1">
    <property type="entry name" value="FLUORIDE EXPORT PROTEIN 1-RELATED"/>
    <property type="match status" value="1"/>
</dbReference>
<keyword evidence="4 9" id="KW-0812">Transmembrane</keyword>
<dbReference type="GeneID" id="25912895"/>
<evidence type="ECO:0000256" key="3">
    <source>
        <dbReference type="ARBA" id="ARBA00022475"/>
    </source>
</evidence>
<dbReference type="EMBL" id="KQ243864">
    <property type="protein sequence ID" value="KNC75078.1"/>
    <property type="molecule type" value="Genomic_DNA"/>
</dbReference>
<evidence type="ECO:0000256" key="9">
    <source>
        <dbReference type="SAM" id="Phobius"/>
    </source>
</evidence>
<feature type="transmembrane region" description="Helical" evidence="9">
    <location>
        <begin position="271"/>
        <end position="293"/>
    </location>
</feature>
<feature type="non-terminal residue" evidence="10">
    <location>
        <position position="1"/>
    </location>
</feature>
<gene>
    <name evidence="10" type="ORF">SARC_12391</name>
</gene>
<dbReference type="OrthoDB" id="409792at2759"/>
<dbReference type="Proteomes" id="UP000054560">
    <property type="component" value="Unassembled WGS sequence"/>
</dbReference>
<keyword evidence="3" id="KW-1003">Cell membrane</keyword>
<evidence type="ECO:0008006" key="12">
    <source>
        <dbReference type="Google" id="ProtNLM"/>
    </source>
</evidence>
<accession>A0A0L0FGD3</accession>
<dbReference type="PANTHER" id="PTHR28259">
    <property type="entry name" value="FLUORIDE EXPORT PROTEIN 1-RELATED"/>
    <property type="match status" value="1"/>
</dbReference>
<evidence type="ECO:0000256" key="8">
    <source>
        <dbReference type="ARBA" id="ARBA00035585"/>
    </source>
</evidence>
<feature type="transmembrane region" description="Helical" evidence="9">
    <location>
        <begin position="152"/>
        <end position="169"/>
    </location>
</feature>
<feature type="transmembrane region" description="Helical" evidence="9">
    <location>
        <begin position="206"/>
        <end position="225"/>
    </location>
</feature>
<feature type="transmembrane region" description="Helical" evidence="9">
    <location>
        <begin position="175"/>
        <end position="194"/>
    </location>
</feature>
<evidence type="ECO:0000256" key="6">
    <source>
        <dbReference type="ARBA" id="ARBA00023136"/>
    </source>
</evidence>